<name>G3B0J0_CANTC</name>
<sequence>MCKAAICSICHNKSWIGCGLHIPGVMDHTPKTSWCTCDHSDESSDLSYPPKAGTGFAKKTTID</sequence>
<evidence type="ECO:0000313" key="3">
    <source>
        <dbReference type="Proteomes" id="UP000000707"/>
    </source>
</evidence>
<reference evidence="2 3" key="1">
    <citation type="journal article" date="2011" name="Proc. Natl. Acad. Sci. U.S.A.">
        <title>Comparative genomics of xylose-fermenting fungi for enhanced biofuel production.</title>
        <authorList>
            <person name="Wohlbach D.J."/>
            <person name="Kuo A."/>
            <person name="Sato T.K."/>
            <person name="Potts K.M."/>
            <person name="Salamov A.A."/>
            <person name="LaButti K.M."/>
            <person name="Sun H."/>
            <person name="Clum A."/>
            <person name="Pangilinan J.L."/>
            <person name="Lindquist E.A."/>
            <person name="Lucas S."/>
            <person name="Lapidus A."/>
            <person name="Jin M."/>
            <person name="Gunawan C."/>
            <person name="Balan V."/>
            <person name="Dale B.E."/>
            <person name="Jeffries T.W."/>
            <person name="Zinkel R."/>
            <person name="Barry K.W."/>
            <person name="Grigoriev I.V."/>
            <person name="Gasch A.P."/>
        </authorList>
    </citation>
    <scope>NUCLEOTIDE SEQUENCE [LARGE SCALE GENOMIC DNA]</scope>
    <source>
        <strain evidence="2">ATCC 10573</strain>
        <strain evidence="3">ATCC 10573 / BCRC 21748 / CBS 615 / JCM 9827 / NBRC 10315 / NRRL Y-1498 / VKM Y-70</strain>
    </source>
</reference>
<dbReference type="STRING" id="590646.G3B0J0"/>
<accession>G3B0J0</accession>
<evidence type="ECO:0000256" key="1">
    <source>
        <dbReference type="SAM" id="MobiDB-lite"/>
    </source>
</evidence>
<dbReference type="Proteomes" id="UP000000707">
    <property type="component" value="Unassembled WGS sequence"/>
</dbReference>
<evidence type="ECO:0000313" key="2">
    <source>
        <dbReference type="EMBL" id="EGV65545.1"/>
    </source>
</evidence>
<proteinExistence type="predicted"/>
<dbReference type="AlphaFoldDB" id="G3B0J0"/>
<dbReference type="HOGENOM" id="CLU_175850_0_1_1"/>
<gene>
    <name evidence="2" type="ORF">CANTEDRAFT_113152</name>
</gene>
<dbReference type="OrthoDB" id="88410at2759"/>
<organism evidence="3">
    <name type="scientific">Candida tenuis (strain ATCC 10573 / BCRC 21748 / CBS 615 / JCM 9827 / NBRC 10315 / NRRL Y-1498 / VKM Y-70)</name>
    <name type="common">Yeast</name>
    <name type="synonym">Yamadazyma tenuis</name>
    <dbReference type="NCBI Taxonomy" id="590646"/>
    <lineage>
        <taxon>Eukaryota</taxon>
        <taxon>Fungi</taxon>
        <taxon>Dikarya</taxon>
        <taxon>Ascomycota</taxon>
        <taxon>Saccharomycotina</taxon>
        <taxon>Pichiomycetes</taxon>
        <taxon>Debaryomycetaceae</taxon>
        <taxon>Yamadazyma</taxon>
    </lineage>
</organism>
<dbReference type="EMBL" id="GL996514">
    <property type="protein sequence ID" value="EGV65544.1"/>
    <property type="molecule type" value="Genomic_DNA"/>
</dbReference>
<dbReference type="eggNOG" id="ENOG502SCRY">
    <property type="taxonomic scope" value="Eukaryota"/>
</dbReference>
<protein>
    <submittedName>
        <fullName evidence="2">Uncharacterized protein</fullName>
    </submittedName>
</protein>
<dbReference type="EMBL" id="GL996514">
    <property type="protein sequence ID" value="EGV65545.1"/>
    <property type="molecule type" value="Genomic_DNA"/>
</dbReference>
<keyword evidence="3" id="KW-1185">Reference proteome</keyword>
<feature type="region of interest" description="Disordered" evidence="1">
    <location>
        <begin position="40"/>
        <end position="63"/>
    </location>
</feature>